<feature type="region of interest" description="Disordered" evidence="1">
    <location>
        <begin position="651"/>
        <end position="708"/>
    </location>
</feature>
<dbReference type="OrthoDB" id="3228777at2759"/>
<feature type="region of interest" description="Disordered" evidence="1">
    <location>
        <begin position="1"/>
        <end position="54"/>
    </location>
</feature>
<feature type="region of interest" description="Disordered" evidence="1">
    <location>
        <begin position="954"/>
        <end position="1008"/>
    </location>
</feature>
<feature type="compositionally biased region" description="Polar residues" evidence="1">
    <location>
        <begin position="1371"/>
        <end position="1390"/>
    </location>
</feature>
<evidence type="ECO:0000313" key="2">
    <source>
        <dbReference type="EMBL" id="KAF9479326.1"/>
    </source>
</evidence>
<comment type="caution">
    <text evidence="2">The sequence shown here is derived from an EMBL/GenBank/DDBJ whole genome shotgun (WGS) entry which is preliminary data.</text>
</comment>
<feature type="compositionally biased region" description="Polar residues" evidence="1">
    <location>
        <begin position="353"/>
        <end position="365"/>
    </location>
</feature>
<feature type="compositionally biased region" description="Basic and acidic residues" evidence="1">
    <location>
        <begin position="240"/>
        <end position="251"/>
    </location>
</feature>
<feature type="compositionally biased region" description="Polar residues" evidence="1">
    <location>
        <begin position="130"/>
        <end position="141"/>
    </location>
</feature>
<feature type="compositionally biased region" description="Low complexity" evidence="1">
    <location>
        <begin position="222"/>
        <end position="236"/>
    </location>
</feature>
<sequence>MASQTAPNHTFARFSRGGFGFSSRNDTKKKAGDDEDWYIPYNGPVELPRDAPRREKLRDSWGDVLEDFDDGVLGDEELQLRYGGDFNNSRTSSGRFTEEERKGRSRDRTFSVASGRTTSSGAMDPGRGSFTLNRRSTVSTSNPPPLPSYVNIDAIGGVGESPVPHIKNSKDAHRISIASIFSFGALNRKSATSPFSELKTSRSRAKTLLQEKEKTHGKFDSFGRGSVSSDSHSKSGPNENQHRRPQDKQADRLNSTVTDDEDYYNSYYQTLIPPPNLDHTKLAQNSPTASSGSRGSSQRGGVSRQNSTSTTSPHPYAYAFPSTEIPQPPQSAPLTLTPHPSYHPGPSIPPRLTFTTPGAGPSSSGVLHARSAFSPIASGSKAVKNSTSTPNLRNGFSPSPRSSPTGRTGSNAKPQPINTSLAVPTFVFPKGKERWLSAETWCDALLFPRPRLRLKQEILPSDAAPQISSSGRIVSPPMTPTEQEFEMQQKEPGIASRVLAHSRSLVDLRLGKGKKKEEDEPPKKSILVDGQKKTGGAGQTLRPPRPKSFAMDDLALPSPVPSLAHVLREGAQLESDRKAWQRQAQNSFGNKRSRTVSRTRSKSLTQRAHQQGHQHQSSMEYITAQACLGSQNYSPAIAPPRLAYFSDGTSTLTSKASHSQGSHSHSNSLVKSFTKSTKTHSRTHSRNDSWSKSAMKVPASKPLGGSNSGLLPADPFSVAITPAQQKVADLEGALKGQGTRFIRLADPAHLPVDRGLPTYPSTSTNTTSGGLRKTPSPAFSNLSDSKVGIALGTPPEEEADAGANYLPSHPYAHGGLSFSKAAEQRHADFAGPHPSVTVAPATQAPPISEILARHKLPPHLVLHPYAQPPSNRDSYIDANGFIAQFRSDDTTPHASKMWAQLSPFGGVVQEVLSGDLRYSPFSPEDGNSASRNTLHIHDIVGVGETLVNATRYHRASPDSGLGTSESHGNNSLGSQNQQRVVLQPSKGQELDLPEFGPGDGQDNDGESSRFVADQEQEVVENAGGHSIFASNRTLASSDYDYLSLPPQGHRSRGQSPASAMTSESSSPQQSPQPLGSPHDLESFQDLFFRPSMNMNSSQRTPIEAALPESPSHRTSTPWDNSMRSHRTDSSLTNLARQLNDEFEQMARDHERESSQYSQSVVSSMRQQSRRPTEASLQFVFEEMQRSASPVEDNMADPIQAFKPSGRLPEDVISSRASSFIENSTKDDPTAVFRVGMVESVSTPPPVSTEHHLSFIGQTHDNQDQQVQQLQQRRGLASPASPDSHARVLSGLLPPSTEATRSSYMTTSTLSRMSNLSDFPAPPKDNNRTVPKHMSLLSSYFDEAISQSEAQPEAAPTAPSTLLEEDRVTFGGNLSANDLAKTLSSPQPEPF</sequence>
<feature type="region of interest" description="Disordered" evidence="1">
    <location>
        <begin position="1271"/>
        <end position="1330"/>
    </location>
</feature>
<feature type="region of interest" description="Disordered" evidence="1">
    <location>
        <begin position="83"/>
        <end position="146"/>
    </location>
</feature>
<feature type="compositionally biased region" description="Basic residues" evidence="1">
    <location>
        <begin position="591"/>
        <end position="601"/>
    </location>
</feature>
<reference evidence="2" key="1">
    <citation type="submission" date="2020-11" db="EMBL/GenBank/DDBJ databases">
        <authorList>
            <consortium name="DOE Joint Genome Institute"/>
            <person name="Ahrendt S."/>
            <person name="Riley R."/>
            <person name="Andreopoulos W."/>
            <person name="Labutti K."/>
            <person name="Pangilinan J."/>
            <person name="Ruiz-Duenas F.J."/>
            <person name="Barrasa J.M."/>
            <person name="Sanchez-Garcia M."/>
            <person name="Camarero S."/>
            <person name="Miyauchi S."/>
            <person name="Serrano A."/>
            <person name="Linde D."/>
            <person name="Babiker R."/>
            <person name="Drula E."/>
            <person name="Ayuso-Fernandez I."/>
            <person name="Pacheco R."/>
            <person name="Padilla G."/>
            <person name="Ferreira P."/>
            <person name="Barriuso J."/>
            <person name="Kellner H."/>
            <person name="Castanera R."/>
            <person name="Alfaro M."/>
            <person name="Ramirez L."/>
            <person name="Pisabarro A.G."/>
            <person name="Kuo A."/>
            <person name="Tritt A."/>
            <person name="Lipzen A."/>
            <person name="He G."/>
            <person name="Yan M."/>
            <person name="Ng V."/>
            <person name="Cullen D."/>
            <person name="Martin F."/>
            <person name="Rosso M.-N."/>
            <person name="Henrissat B."/>
            <person name="Hibbett D."/>
            <person name="Martinez A.T."/>
            <person name="Grigoriev I.V."/>
        </authorList>
    </citation>
    <scope>NUCLEOTIDE SEQUENCE</scope>
    <source>
        <strain evidence="2">CIRM-BRFM 674</strain>
    </source>
</reference>
<evidence type="ECO:0000256" key="1">
    <source>
        <dbReference type="SAM" id="MobiDB-lite"/>
    </source>
</evidence>
<keyword evidence="3" id="KW-1185">Reference proteome</keyword>
<feature type="compositionally biased region" description="Polar residues" evidence="1">
    <location>
        <begin position="961"/>
        <end position="980"/>
    </location>
</feature>
<accession>A0A9P5Z4J0</accession>
<feature type="compositionally biased region" description="Basic and acidic residues" evidence="1">
    <location>
        <begin position="510"/>
        <end position="523"/>
    </location>
</feature>
<feature type="region of interest" description="Disordered" evidence="1">
    <location>
        <begin position="191"/>
        <end position="418"/>
    </location>
</feature>
<feature type="compositionally biased region" description="Low complexity" evidence="1">
    <location>
        <begin position="290"/>
        <end position="307"/>
    </location>
</feature>
<feature type="region of interest" description="Disordered" evidence="1">
    <location>
        <begin position="580"/>
        <end position="617"/>
    </location>
</feature>
<feature type="region of interest" description="Disordered" evidence="1">
    <location>
        <begin position="1092"/>
        <end position="1130"/>
    </location>
</feature>
<feature type="compositionally biased region" description="Low complexity" evidence="1">
    <location>
        <begin position="13"/>
        <end position="24"/>
    </location>
</feature>
<evidence type="ECO:0000313" key="3">
    <source>
        <dbReference type="Proteomes" id="UP000807469"/>
    </source>
</evidence>
<feature type="compositionally biased region" description="Low complexity" evidence="1">
    <location>
        <begin position="1054"/>
        <end position="1077"/>
    </location>
</feature>
<feature type="compositionally biased region" description="Low complexity" evidence="1">
    <location>
        <begin position="397"/>
        <end position="410"/>
    </location>
</feature>
<feature type="compositionally biased region" description="Basic and acidic residues" evidence="1">
    <location>
        <begin position="209"/>
        <end position="221"/>
    </location>
</feature>
<feature type="compositionally biased region" description="Low complexity" evidence="1">
    <location>
        <begin position="1154"/>
        <end position="1166"/>
    </location>
</feature>
<feature type="compositionally biased region" description="Polar residues" evidence="1">
    <location>
        <begin position="86"/>
        <end position="95"/>
    </location>
</feature>
<feature type="region of interest" description="Disordered" evidence="1">
    <location>
        <begin position="753"/>
        <end position="779"/>
    </location>
</feature>
<feature type="compositionally biased region" description="Polar residues" evidence="1">
    <location>
        <begin position="604"/>
        <end position="617"/>
    </location>
</feature>
<feature type="compositionally biased region" description="Polar residues" evidence="1">
    <location>
        <begin position="1296"/>
        <end position="1316"/>
    </location>
</feature>
<feature type="region of interest" description="Disordered" evidence="1">
    <location>
        <begin position="1146"/>
        <end position="1172"/>
    </location>
</feature>
<feature type="compositionally biased region" description="Low complexity" evidence="1">
    <location>
        <begin position="654"/>
        <end position="676"/>
    </location>
</feature>
<protein>
    <submittedName>
        <fullName evidence="2">Uncharacterized protein</fullName>
    </submittedName>
</protein>
<organism evidence="2 3">
    <name type="scientific">Pholiota conissans</name>
    <dbReference type="NCBI Taxonomy" id="109636"/>
    <lineage>
        <taxon>Eukaryota</taxon>
        <taxon>Fungi</taxon>
        <taxon>Dikarya</taxon>
        <taxon>Basidiomycota</taxon>
        <taxon>Agaricomycotina</taxon>
        <taxon>Agaricomycetes</taxon>
        <taxon>Agaricomycetidae</taxon>
        <taxon>Agaricales</taxon>
        <taxon>Agaricineae</taxon>
        <taxon>Strophariaceae</taxon>
        <taxon>Pholiota</taxon>
    </lineage>
</organism>
<feature type="region of interest" description="Disordered" evidence="1">
    <location>
        <begin position="1344"/>
        <end position="1390"/>
    </location>
</feature>
<feature type="region of interest" description="Disordered" evidence="1">
    <location>
        <begin position="510"/>
        <end position="547"/>
    </location>
</feature>
<gene>
    <name evidence="2" type="ORF">BDN70DRAFT_993541</name>
</gene>
<feature type="compositionally biased region" description="Basic and acidic residues" evidence="1">
    <location>
        <begin position="96"/>
        <end position="109"/>
    </location>
</feature>
<feature type="compositionally biased region" description="Polar residues" evidence="1">
    <location>
        <begin position="1112"/>
        <end position="1121"/>
    </location>
</feature>
<feature type="compositionally biased region" description="Polar residues" evidence="1">
    <location>
        <begin position="111"/>
        <end position="121"/>
    </location>
</feature>
<name>A0A9P5Z4J0_9AGAR</name>
<dbReference type="EMBL" id="MU155215">
    <property type="protein sequence ID" value="KAF9479326.1"/>
    <property type="molecule type" value="Genomic_DNA"/>
</dbReference>
<feature type="compositionally biased region" description="Polar residues" evidence="1">
    <location>
        <begin position="383"/>
        <end position="396"/>
    </location>
</feature>
<feature type="region of interest" description="Disordered" evidence="1">
    <location>
        <begin position="1039"/>
        <end position="1080"/>
    </location>
</feature>
<dbReference type="Proteomes" id="UP000807469">
    <property type="component" value="Unassembled WGS sequence"/>
</dbReference>
<proteinExistence type="predicted"/>